<protein>
    <recommendedName>
        <fullName evidence="3">Tc1-like transposase DDE domain-containing protein</fullName>
    </recommendedName>
</protein>
<proteinExistence type="predicted"/>
<evidence type="ECO:0008006" key="3">
    <source>
        <dbReference type="Google" id="ProtNLM"/>
    </source>
</evidence>
<organism evidence="1 2">
    <name type="scientific">Paenibacillus anaericanus</name>
    <dbReference type="NCBI Taxonomy" id="170367"/>
    <lineage>
        <taxon>Bacteria</taxon>
        <taxon>Bacillati</taxon>
        <taxon>Bacillota</taxon>
        <taxon>Bacilli</taxon>
        <taxon>Bacillales</taxon>
        <taxon>Paenibacillaceae</taxon>
        <taxon>Paenibacillus</taxon>
    </lineage>
</organism>
<evidence type="ECO:0000313" key="1">
    <source>
        <dbReference type="EMBL" id="RUT40329.1"/>
    </source>
</evidence>
<dbReference type="EMBL" id="RZNY01000038">
    <property type="protein sequence ID" value="RUT40329.1"/>
    <property type="molecule type" value="Genomic_DNA"/>
</dbReference>
<comment type="caution">
    <text evidence="1">The sequence shown here is derived from an EMBL/GenBank/DDBJ whole genome shotgun (WGS) entry which is preliminary data.</text>
</comment>
<sequence>MYETFEPERALALAKRLKIHYTPKHGSWLTEIELSALTIQCLNRRIASIEELQGQVSTWECECNKAQKSVVWQFTTEQARGELKHLYPQIWSRY</sequence>
<keyword evidence="2" id="KW-1185">Reference proteome</keyword>
<gene>
    <name evidence="1" type="ORF">EJP82_25250</name>
</gene>
<dbReference type="AlphaFoldDB" id="A0A433XZ64"/>
<evidence type="ECO:0000313" key="2">
    <source>
        <dbReference type="Proteomes" id="UP000279446"/>
    </source>
</evidence>
<name>A0A433XZ64_9BACL</name>
<reference evidence="1 2" key="1">
    <citation type="submission" date="2018-12" db="EMBL/GenBank/DDBJ databases">
        <authorList>
            <person name="Sun L."/>
            <person name="Chen Z."/>
        </authorList>
    </citation>
    <scope>NUCLEOTIDE SEQUENCE [LARGE SCALE GENOMIC DNA]</scope>
    <source>
        <strain evidence="1 2">DSM 15890</strain>
    </source>
</reference>
<dbReference type="Proteomes" id="UP000279446">
    <property type="component" value="Unassembled WGS sequence"/>
</dbReference>
<accession>A0A433XZ64</accession>